<proteinExistence type="predicted"/>
<name>A0A2T9XZ45_9FUNG</name>
<protein>
    <submittedName>
        <fullName evidence="1">Uncharacterized protein</fullName>
    </submittedName>
</protein>
<dbReference type="EMBL" id="MBFT01001096">
    <property type="protein sequence ID" value="PVU85340.1"/>
    <property type="molecule type" value="Genomic_DNA"/>
</dbReference>
<dbReference type="AlphaFoldDB" id="A0A2T9XZ45"/>
<dbReference type="Proteomes" id="UP000245699">
    <property type="component" value="Unassembled WGS sequence"/>
</dbReference>
<organism evidence="1 2">
    <name type="scientific">Furculomyces boomerangus</name>
    <dbReference type="NCBI Taxonomy" id="61424"/>
    <lineage>
        <taxon>Eukaryota</taxon>
        <taxon>Fungi</taxon>
        <taxon>Fungi incertae sedis</taxon>
        <taxon>Zoopagomycota</taxon>
        <taxon>Kickxellomycotina</taxon>
        <taxon>Harpellomycetes</taxon>
        <taxon>Harpellales</taxon>
        <taxon>Harpellaceae</taxon>
        <taxon>Furculomyces</taxon>
    </lineage>
</organism>
<evidence type="ECO:0000313" key="1">
    <source>
        <dbReference type="EMBL" id="PVU85340.1"/>
    </source>
</evidence>
<sequence length="168" mass="18364">MKAVKNKKTNLDLCFIVALLDFKNASFASFPHPSCFNNLTFFERYCLEVHGIDVSAQINFPNSPSLLFTSSLNFFNTESFSSNFSAGNISIVLCTTQILIPQILSYLYLHSFHNSTATSNSLLTIQTSNLPQLFSTDVIALDSTTDFVPSLPPAAAITLFVFSGIAGT</sequence>
<comment type="caution">
    <text evidence="1">The sequence shown here is derived from an EMBL/GenBank/DDBJ whole genome shotgun (WGS) entry which is preliminary data.</text>
</comment>
<accession>A0A2T9XZ45</accession>
<reference evidence="1 2" key="1">
    <citation type="journal article" date="2018" name="MBio">
        <title>Comparative Genomics Reveals the Core Gene Toolbox for the Fungus-Insect Symbiosis.</title>
        <authorList>
            <person name="Wang Y."/>
            <person name="Stata M."/>
            <person name="Wang W."/>
            <person name="Stajich J.E."/>
            <person name="White M.M."/>
            <person name="Moncalvo J.M."/>
        </authorList>
    </citation>
    <scope>NUCLEOTIDE SEQUENCE [LARGE SCALE GENOMIC DNA]</scope>
    <source>
        <strain evidence="1 2">AUS-77-4</strain>
    </source>
</reference>
<evidence type="ECO:0000313" key="2">
    <source>
        <dbReference type="Proteomes" id="UP000245699"/>
    </source>
</evidence>
<keyword evidence="2" id="KW-1185">Reference proteome</keyword>
<gene>
    <name evidence="1" type="ORF">BB559_007075</name>
</gene>